<evidence type="ECO:0000313" key="2">
    <source>
        <dbReference type="Proteomes" id="UP000019202"/>
    </source>
</evidence>
<reference evidence="1" key="1">
    <citation type="submission" date="2013-11" db="EMBL/GenBank/DDBJ databases">
        <title>Draft genome sequence and annotation of the entomopathogenic bacteria, Xenorhabdus cabanillasi strain JM26 and Xenorhabdus szentirmai strain DSM 16338.</title>
        <authorList>
            <person name="Gualtieri M."/>
            <person name="Ogier J.C."/>
            <person name="Pages S."/>
            <person name="Givaudan A."/>
            <person name="Gaudriault S."/>
        </authorList>
    </citation>
    <scope>NUCLEOTIDE SEQUENCE [LARGE SCALE GENOMIC DNA]</scope>
    <source>
        <strain evidence="1">DSM 16338</strain>
    </source>
</reference>
<organism evidence="1 2">
    <name type="scientific">Xenorhabdus szentirmaii DSM 16338</name>
    <dbReference type="NCBI Taxonomy" id="1427518"/>
    <lineage>
        <taxon>Bacteria</taxon>
        <taxon>Pseudomonadati</taxon>
        <taxon>Pseudomonadota</taxon>
        <taxon>Gammaproteobacteria</taxon>
        <taxon>Enterobacterales</taxon>
        <taxon>Morganellaceae</taxon>
        <taxon>Xenorhabdus</taxon>
    </lineage>
</organism>
<evidence type="ECO:0000313" key="1">
    <source>
        <dbReference type="EMBL" id="CDL83963.1"/>
    </source>
</evidence>
<proteinExistence type="predicted"/>
<comment type="caution">
    <text evidence="1">The sequence shown here is derived from an EMBL/GenBank/DDBJ whole genome shotgun (WGS) entry which is preliminary data.</text>
</comment>
<keyword evidence="2" id="KW-1185">Reference proteome</keyword>
<gene>
    <name evidence="1" type="ORF">XSR1_40012</name>
</gene>
<dbReference type="Proteomes" id="UP000019202">
    <property type="component" value="Unassembled WGS sequence"/>
</dbReference>
<protein>
    <submittedName>
        <fullName evidence="1">Uncharacterized protein</fullName>
    </submittedName>
</protein>
<dbReference type="EMBL" id="CBXF010000099">
    <property type="protein sequence ID" value="CDL83963.1"/>
    <property type="molecule type" value="Genomic_DNA"/>
</dbReference>
<dbReference type="AlphaFoldDB" id="W1J1P0"/>
<name>W1J1P0_9GAMM</name>
<accession>W1J1P0</accession>
<sequence length="36" mass="4236">MKKQLFSSALLLFFHRDQSILLYVQPEGCTTGNRHR</sequence>